<dbReference type="PANTHER" id="PTHR10039:SF17">
    <property type="entry name" value="FUNGAL STAND N-TERMINAL GOODBYE DOMAIN-CONTAINING PROTEIN-RELATED"/>
    <property type="match status" value="1"/>
</dbReference>
<proteinExistence type="predicted"/>
<keyword evidence="1" id="KW-0677">Repeat</keyword>
<evidence type="ECO:0000256" key="1">
    <source>
        <dbReference type="ARBA" id="ARBA00022737"/>
    </source>
</evidence>
<dbReference type="Gene3D" id="3.40.50.300">
    <property type="entry name" value="P-loop containing nucleotide triphosphate hydrolases"/>
    <property type="match status" value="1"/>
</dbReference>
<protein>
    <recommendedName>
        <fullName evidence="2">NACHT domain-containing protein</fullName>
    </recommendedName>
</protein>
<dbReference type="Proteomes" id="UP000053593">
    <property type="component" value="Unassembled WGS sequence"/>
</dbReference>
<dbReference type="AlphaFoldDB" id="A0A0D0CRU4"/>
<feature type="non-terminal residue" evidence="3">
    <location>
        <position position="1"/>
    </location>
</feature>
<dbReference type="InterPro" id="IPR056884">
    <property type="entry name" value="NPHP3-like_N"/>
</dbReference>
<feature type="domain" description="NACHT" evidence="2">
    <location>
        <begin position="51"/>
        <end position="202"/>
    </location>
</feature>
<dbReference type="EMBL" id="KN834769">
    <property type="protein sequence ID" value="KIK61957.1"/>
    <property type="molecule type" value="Genomic_DNA"/>
</dbReference>
<dbReference type="SUPFAM" id="SSF52540">
    <property type="entry name" value="P-loop containing nucleoside triphosphate hydrolases"/>
    <property type="match status" value="1"/>
</dbReference>
<dbReference type="Pfam" id="PF24883">
    <property type="entry name" value="NPHP3_N"/>
    <property type="match status" value="1"/>
</dbReference>
<reference evidence="3 4" key="1">
    <citation type="submission" date="2014-04" db="EMBL/GenBank/DDBJ databases">
        <title>Evolutionary Origins and Diversification of the Mycorrhizal Mutualists.</title>
        <authorList>
            <consortium name="DOE Joint Genome Institute"/>
            <consortium name="Mycorrhizal Genomics Consortium"/>
            <person name="Kohler A."/>
            <person name="Kuo A."/>
            <person name="Nagy L.G."/>
            <person name="Floudas D."/>
            <person name="Copeland A."/>
            <person name="Barry K.W."/>
            <person name="Cichocki N."/>
            <person name="Veneault-Fourrey C."/>
            <person name="LaButti K."/>
            <person name="Lindquist E.A."/>
            <person name="Lipzen A."/>
            <person name="Lundell T."/>
            <person name="Morin E."/>
            <person name="Murat C."/>
            <person name="Riley R."/>
            <person name="Ohm R."/>
            <person name="Sun H."/>
            <person name="Tunlid A."/>
            <person name="Henrissat B."/>
            <person name="Grigoriev I.V."/>
            <person name="Hibbett D.S."/>
            <person name="Martin F."/>
        </authorList>
    </citation>
    <scope>NUCLEOTIDE SEQUENCE [LARGE SCALE GENOMIC DNA]</scope>
    <source>
        <strain evidence="3 4">FD-317 M1</strain>
    </source>
</reference>
<accession>A0A0D0CRU4</accession>
<keyword evidence="4" id="KW-1185">Reference proteome</keyword>
<dbReference type="InterPro" id="IPR027417">
    <property type="entry name" value="P-loop_NTPase"/>
</dbReference>
<gene>
    <name evidence="3" type="ORF">GYMLUDRAFT_165524</name>
</gene>
<dbReference type="InterPro" id="IPR007111">
    <property type="entry name" value="NACHT_NTPase"/>
</dbReference>
<dbReference type="HOGENOM" id="CLU_000288_6_10_1"/>
<dbReference type="PANTHER" id="PTHR10039">
    <property type="entry name" value="AMELOGENIN"/>
    <property type="match status" value="1"/>
</dbReference>
<name>A0A0D0CRU4_9AGAR</name>
<evidence type="ECO:0000313" key="4">
    <source>
        <dbReference type="Proteomes" id="UP000053593"/>
    </source>
</evidence>
<evidence type="ECO:0000259" key="2">
    <source>
        <dbReference type="PROSITE" id="PS50837"/>
    </source>
</evidence>
<dbReference type="OrthoDB" id="5967843at2759"/>
<organism evidence="3 4">
    <name type="scientific">Collybiopsis luxurians FD-317 M1</name>
    <dbReference type="NCBI Taxonomy" id="944289"/>
    <lineage>
        <taxon>Eukaryota</taxon>
        <taxon>Fungi</taxon>
        <taxon>Dikarya</taxon>
        <taxon>Basidiomycota</taxon>
        <taxon>Agaricomycotina</taxon>
        <taxon>Agaricomycetes</taxon>
        <taxon>Agaricomycetidae</taxon>
        <taxon>Agaricales</taxon>
        <taxon>Marasmiineae</taxon>
        <taxon>Omphalotaceae</taxon>
        <taxon>Collybiopsis</taxon>
        <taxon>Collybiopsis luxurians</taxon>
    </lineage>
</organism>
<sequence>KGLEILYEEAVVGAAYDAEQRFPPPNCYPGTRTQTLEILRNWVSDSTKTASTYWLYGAAGLGKSAIAQTISEEFANSHLAASFFFSRTDPTRNNLEHFFTTISLQLAASHVLGPILSEFIDLTVRRERNIVHAPLEHQFQELIAKPCYRLTAEQWKNLPRLIIIDGLDECVDIPSQEHLLSILRKAKSDSTVPFRFLICSRPEPRICNAFNHQDFRTMVARSDLGEAFESGMDISRYLCEEFNRIRQDRGCVMAHVPEDWPGKEIVQLLVQRACGQFIYAATVLKYVGNYHSLPTEQLDIILNITVEDYNSPYPDLDLLYLQILSACKQKELLLEILAHILRPGPGLFFDDQFAKTSSKCIEGLFFLPEGKVWTLFFGLHSVLNIPDNDHDNITIRHASFVEFLSDKKRSGSYHVTKYSQEARHEQIAFYLLKRISFSIKDYQHLKL</sequence>
<dbReference type="PROSITE" id="PS50837">
    <property type="entry name" value="NACHT"/>
    <property type="match status" value="1"/>
</dbReference>
<evidence type="ECO:0000313" key="3">
    <source>
        <dbReference type="EMBL" id="KIK61957.1"/>
    </source>
</evidence>